<feature type="transmembrane region" description="Helical" evidence="1">
    <location>
        <begin position="269"/>
        <end position="291"/>
    </location>
</feature>
<name>A0ABX0K9W4_9PROT</name>
<evidence type="ECO:0008006" key="4">
    <source>
        <dbReference type="Google" id="ProtNLM"/>
    </source>
</evidence>
<feature type="transmembrane region" description="Helical" evidence="1">
    <location>
        <begin position="23"/>
        <end position="46"/>
    </location>
</feature>
<feature type="transmembrane region" description="Helical" evidence="1">
    <location>
        <begin position="66"/>
        <end position="85"/>
    </location>
</feature>
<keyword evidence="1" id="KW-0472">Membrane</keyword>
<proteinExistence type="predicted"/>
<reference evidence="2 3" key="1">
    <citation type="journal article" date="2020" name="Int. J. Syst. Evol. Microbiol.">
        <title>Novel acetic acid bacteria from cider fermentations: Acetobacter conturbans sp. nov. and Acetobacter fallax sp. nov.</title>
        <authorList>
            <person name="Sombolestani A.S."/>
            <person name="Cleenwerck I."/>
            <person name="Cnockaert M."/>
            <person name="Borremans W."/>
            <person name="Wieme A.D."/>
            <person name="De Vuyst L."/>
            <person name="Vandamme P."/>
        </authorList>
    </citation>
    <scope>NUCLEOTIDE SEQUENCE [LARGE SCALE GENOMIC DNA]</scope>
    <source>
        <strain evidence="2 3">LMG 1637</strain>
    </source>
</reference>
<dbReference type="Proteomes" id="UP000615326">
    <property type="component" value="Unassembled WGS sequence"/>
</dbReference>
<accession>A0ABX0K9W4</accession>
<feature type="transmembrane region" description="Helical" evidence="1">
    <location>
        <begin position="160"/>
        <end position="179"/>
    </location>
</feature>
<feature type="transmembrane region" description="Helical" evidence="1">
    <location>
        <begin position="199"/>
        <end position="217"/>
    </location>
</feature>
<dbReference type="EMBL" id="WOSW01000004">
    <property type="protein sequence ID" value="NHO31766.1"/>
    <property type="molecule type" value="Genomic_DNA"/>
</dbReference>
<keyword evidence="1" id="KW-0812">Transmembrane</keyword>
<organism evidence="2 3">
    <name type="scientific">Acetobacter fallax</name>
    <dbReference type="NCBI Taxonomy" id="1737473"/>
    <lineage>
        <taxon>Bacteria</taxon>
        <taxon>Pseudomonadati</taxon>
        <taxon>Pseudomonadota</taxon>
        <taxon>Alphaproteobacteria</taxon>
        <taxon>Acetobacterales</taxon>
        <taxon>Acetobacteraceae</taxon>
        <taxon>Acetobacter</taxon>
    </lineage>
</organism>
<comment type="caution">
    <text evidence="2">The sequence shown here is derived from an EMBL/GenBank/DDBJ whole genome shotgun (WGS) entry which is preliminary data.</text>
</comment>
<feature type="transmembrane region" description="Helical" evidence="1">
    <location>
        <begin position="374"/>
        <end position="398"/>
    </location>
</feature>
<feature type="transmembrane region" description="Helical" evidence="1">
    <location>
        <begin position="428"/>
        <end position="447"/>
    </location>
</feature>
<protein>
    <recommendedName>
        <fullName evidence="4">ABC transporter permease</fullName>
    </recommendedName>
</protein>
<feature type="transmembrane region" description="Helical" evidence="1">
    <location>
        <begin position="297"/>
        <end position="315"/>
    </location>
</feature>
<feature type="transmembrane region" description="Helical" evidence="1">
    <location>
        <begin position="405"/>
        <end position="422"/>
    </location>
</feature>
<evidence type="ECO:0000313" key="2">
    <source>
        <dbReference type="EMBL" id="NHO31766.1"/>
    </source>
</evidence>
<gene>
    <name evidence="2" type="ORF">GOB84_04165</name>
</gene>
<dbReference type="RefSeq" id="WP_173576362.1">
    <property type="nucleotide sequence ID" value="NZ_WOSW01000004.1"/>
</dbReference>
<sequence>MPVLSRRDWRDLRRTFGQYGTSAFWRGNPVILTAGVFVALAVLKAFRLHGQFPLRSLPELMKGNPFFSFLYAAFFIPAGLQFYAGNQISAAQAPGIPGLVRSEARVAALLACLTVLCLGALMAVSGLPFHDTLFFILVYTIPSLPGWYSPARTGSRRKRAVTILAGILLILTFTVASFLSDLQLWLVTRPPVVTVPGSILLMGMLIAAVLSLPNRIWHQPLVSEERKTVPGAAVSGPSRPRLSSRKPGRYELRQMLLAPGLPVSLRNDILLSISAIPVCVTLLACLPFGHGAFADKWLQTAQGMTIMIAGGNTWLMERRHWPMLLMTGRFGARLQFVRAVFKAALTRSALTVSLRTLSLVVPYAILSRSSSGHAAVAAVELAACVTGLAFVPALPFFVMREPAKGVIAGASMATIFGVQIFNPFTIGVTKAGIVTVLSVLVGVICYVRAPRPISRADWPFGSEPS</sequence>
<feature type="transmembrane region" description="Helical" evidence="1">
    <location>
        <begin position="106"/>
        <end position="126"/>
    </location>
</feature>
<keyword evidence="1" id="KW-1133">Transmembrane helix</keyword>
<keyword evidence="3" id="KW-1185">Reference proteome</keyword>
<feature type="transmembrane region" description="Helical" evidence="1">
    <location>
        <begin position="132"/>
        <end position="148"/>
    </location>
</feature>
<evidence type="ECO:0000313" key="3">
    <source>
        <dbReference type="Proteomes" id="UP000615326"/>
    </source>
</evidence>
<evidence type="ECO:0000256" key="1">
    <source>
        <dbReference type="SAM" id="Phobius"/>
    </source>
</evidence>